<comment type="caution">
    <text evidence="2">The sequence shown here is derived from an EMBL/GenBank/DDBJ whole genome shotgun (WGS) entry which is preliminary data.</text>
</comment>
<dbReference type="AlphaFoldDB" id="A0A8J2MNQ4"/>
<dbReference type="Proteomes" id="UP000746747">
    <property type="component" value="Unassembled WGS sequence"/>
</dbReference>
<reference evidence="2" key="1">
    <citation type="submission" date="2021-09" db="EMBL/GenBank/DDBJ databases">
        <authorList>
            <consortium name="Pathogen Informatics"/>
        </authorList>
    </citation>
    <scope>NUCLEOTIDE SEQUENCE</scope>
</reference>
<dbReference type="EMBL" id="CAKAEH010001347">
    <property type="protein sequence ID" value="CAG9535006.1"/>
    <property type="molecule type" value="Genomic_DNA"/>
</dbReference>
<evidence type="ECO:0000313" key="2">
    <source>
        <dbReference type="EMBL" id="CAG9535006.1"/>
    </source>
</evidence>
<organism evidence="2 3">
    <name type="scientific">Cercopithifilaria johnstoni</name>
    <dbReference type="NCBI Taxonomy" id="2874296"/>
    <lineage>
        <taxon>Eukaryota</taxon>
        <taxon>Metazoa</taxon>
        <taxon>Ecdysozoa</taxon>
        <taxon>Nematoda</taxon>
        <taxon>Chromadorea</taxon>
        <taxon>Rhabditida</taxon>
        <taxon>Spirurina</taxon>
        <taxon>Spiruromorpha</taxon>
        <taxon>Filarioidea</taxon>
        <taxon>Onchocercidae</taxon>
        <taxon>Cercopithifilaria</taxon>
    </lineage>
</organism>
<protein>
    <submittedName>
        <fullName evidence="2">Uncharacterized protein</fullName>
    </submittedName>
</protein>
<evidence type="ECO:0000313" key="3">
    <source>
        <dbReference type="Proteomes" id="UP000746747"/>
    </source>
</evidence>
<evidence type="ECO:0000256" key="1">
    <source>
        <dbReference type="SAM" id="MobiDB-lite"/>
    </source>
</evidence>
<gene>
    <name evidence="2" type="ORF">CJOHNSTONI_LOCUS5090</name>
</gene>
<sequence>MQLHAFPANSDYIGVISEGGAIGTTSGYPTCATISYGHRPGPLKCEKACKPEQHLQCSTSSAEDREQSASGAPGSCSCYRKHKKPSLSYDILTSPSYESQGGSSCSLTVSSCSVWLAQLSFIGSSVVDC</sequence>
<proteinExistence type="predicted"/>
<feature type="region of interest" description="Disordered" evidence="1">
    <location>
        <begin position="60"/>
        <end position="80"/>
    </location>
</feature>
<name>A0A8J2MNQ4_9BILA</name>
<accession>A0A8J2MNQ4</accession>
<keyword evidence="3" id="KW-1185">Reference proteome</keyword>